<keyword evidence="1" id="KW-0472">Membrane</keyword>
<dbReference type="EMBL" id="CM001889">
    <property type="protein sequence ID" value="EOY45657.1"/>
    <property type="molecule type" value="Genomic_DNA"/>
</dbReference>
<organism evidence="3 4">
    <name type="scientific">Streptomyces lividans 1326</name>
    <dbReference type="NCBI Taxonomy" id="1200984"/>
    <lineage>
        <taxon>Bacteria</taxon>
        <taxon>Bacillati</taxon>
        <taxon>Actinomycetota</taxon>
        <taxon>Actinomycetes</taxon>
        <taxon>Kitasatosporales</taxon>
        <taxon>Streptomycetaceae</taxon>
        <taxon>Streptomyces</taxon>
    </lineage>
</organism>
<dbReference type="PANTHER" id="PTHR33055">
    <property type="entry name" value="TRANSPOSASE FOR INSERTION SEQUENCE ELEMENT IS1111A"/>
    <property type="match status" value="1"/>
</dbReference>
<proteinExistence type="predicted"/>
<dbReference type="PANTHER" id="PTHR33055:SF3">
    <property type="entry name" value="PUTATIVE TRANSPOSASE FOR IS117-RELATED"/>
    <property type="match status" value="1"/>
</dbReference>
<dbReference type="InterPro" id="IPR047650">
    <property type="entry name" value="Transpos_IS110"/>
</dbReference>
<feature type="domain" description="Transposase IS116/IS110/IS902 C-terminal" evidence="2">
    <location>
        <begin position="23"/>
        <end position="107"/>
    </location>
</feature>
<dbReference type="SUPFAM" id="SSF46689">
    <property type="entry name" value="Homeodomain-like"/>
    <property type="match status" value="1"/>
</dbReference>
<evidence type="ECO:0000256" key="1">
    <source>
        <dbReference type="SAM" id="Phobius"/>
    </source>
</evidence>
<dbReference type="CDD" id="cd00569">
    <property type="entry name" value="HTH_Hin_like"/>
    <property type="match status" value="1"/>
</dbReference>
<dbReference type="Proteomes" id="UP000014062">
    <property type="component" value="Chromosome"/>
</dbReference>
<keyword evidence="1" id="KW-0812">Transmembrane</keyword>
<name>A0A7U9DKJ5_STRLI</name>
<dbReference type="InterPro" id="IPR003346">
    <property type="entry name" value="Transposase_20"/>
</dbReference>
<accession>A0A7U9DKJ5</accession>
<evidence type="ECO:0000313" key="3">
    <source>
        <dbReference type="EMBL" id="EOY45657.1"/>
    </source>
</evidence>
<protein>
    <submittedName>
        <fullName evidence="3">Transposase IS116/IS110/IS902</fullName>
    </submittedName>
</protein>
<gene>
    <name evidence="3" type="ORF">SLI_0939</name>
</gene>
<evidence type="ECO:0000259" key="2">
    <source>
        <dbReference type="Pfam" id="PF02371"/>
    </source>
</evidence>
<dbReference type="Pfam" id="PF02371">
    <property type="entry name" value="Transposase_20"/>
    <property type="match status" value="1"/>
</dbReference>
<feature type="transmembrane region" description="Helical" evidence="1">
    <location>
        <begin position="20"/>
        <end position="40"/>
    </location>
</feature>
<dbReference type="InterPro" id="IPR009057">
    <property type="entry name" value="Homeodomain-like_sf"/>
</dbReference>
<reference evidence="4" key="1">
    <citation type="journal article" date="2013" name="Genome Biol. Evol.">
        <title>The genome sequence of Streptomyces lividans 66 reveals a novel tRNA-dependent peptide biosynthetic system within a metal-related genomic island.</title>
        <authorList>
            <person name="Cruz-Morales P."/>
            <person name="Vijgenboom E."/>
            <person name="Iruegas-Bocardo F."/>
            <person name="Girard G."/>
            <person name="Yanez-Guerra L.A."/>
            <person name="Ramos-Aboites H.E."/>
            <person name="Pernodet J.L."/>
            <person name="Anne J."/>
            <person name="van Wezel G.P."/>
            <person name="Barona-Gomez F."/>
        </authorList>
    </citation>
    <scope>NUCLEOTIDE SEQUENCE [LARGE SCALE GENOMIC DNA]</scope>
    <source>
        <strain evidence="4">1326</strain>
    </source>
</reference>
<dbReference type="GO" id="GO:0003677">
    <property type="term" value="F:DNA binding"/>
    <property type="evidence" value="ECO:0007669"/>
    <property type="project" value="InterPro"/>
</dbReference>
<sequence>MRRADDLQRALVRHYTAHPFHLLVRGIPGVGAVLGSYLLAEIGDRPVERFGSGRSLAAYAGVAPVTWASGQTVRVAFRRASSTYLRSTLHAVAFSMVSHSPGAHAYYTVRRSHGDSHATALRKLGRKIVLCLYRCMASGRPYEGAIVFGYDPASHDAPARPRRIPLDEAQIAEARDMLAAPGATVTATAQTLGVSTQTIYRHVLSRPWTR</sequence>
<dbReference type="GO" id="GO:0006313">
    <property type="term" value="P:DNA transposition"/>
    <property type="evidence" value="ECO:0007669"/>
    <property type="project" value="InterPro"/>
</dbReference>
<dbReference type="GO" id="GO:0004803">
    <property type="term" value="F:transposase activity"/>
    <property type="evidence" value="ECO:0007669"/>
    <property type="project" value="InterPro"/>
</dbReference>
<dbReference type="Gene3D" id="1.10.10.60">
    <property type="entry name" value="Homeodomain-like"/>
    <property type="match status" value="1"/>
</dbReference>
<evidence type="ECO:0000313" key="4">
    <source>
        <dbReference type="Proteomes" id="UP000014062"/>
    </source>
</evidence>
<keyword evidence="1" id="KW-1133">Transmembrane helix</keyword>
<dbReference type="AlphaFoldDB" id="A0A7U9DKJ5"/>